<name>G3NPN6_GASAC</name>
<reference evidence="2" key="1">
    <citation type="submission" date="2006-01" db="EMBL/GenBank/DDBJ databases">
        <authorList>
            <person name="Lindblad-Toh K."/>
            <person name="Mauceli E."/>
            <person name="Grabherr M."/>
            <person name="Chang J.L."/>
            <person name="Lander E.S."/>
        </authorList>
    </citation>
    <scope>NUCLEOTIDE SEQUENCE [LARGE SCALE GENOMIC DNA]</scope>
</reference>
<dbReference type="AlphaFoldDB" id="G3NPN6"/>
<dbReference type="Bgee" id="ENSGACG00000005524">
    <property type="expression patterns" value="Expressed in intestinal epithelial cell"/>
</dbReference>
<sequence>MSCAIQYKFNLFSVFTTNNQSKIFPRDGILGKRLYKSISNKIGKITKDPIISTTKCEIVRSINSKQAGRGTASHQPQVFAEERVDLLEELDHLQTGVIALPPHGIDDEASSVAVVRHRPRCLPLGVSDHLLLQQSVQQTLEHRSRDALDEAGPYLHQALAVDEVQSARPAGRPDGGEADSSFPDADAAVAFFQKQLDVFEPPL</sequence>
<accession>G3NPN6</accession>
<dbReference type="InParanoid" id="G3NPN6"/>
<reference evidence="2" key="2">
    <citation type="submission" date="2024-04" db="UniProtKB">
        <authorList>
            <consortium name="Ensembl"/>
        </authorList>
    </citation>
    <scope>IDENTIFICATION</scope>
</reference>
<feature type="region of interest" description="Disordered" evidence="1">
    <location>
        <begin position="164"/>
        <end position="184"/>
    </location>
</feature>
<organism evidence="2">
    <name type="scientific">Gasterosteus aculeatus</name>
    <name type="common">Three-spined stickleback</name>
    <dbReference type="NCBI Taxonomy" id="69293"/>
    <lineage>
        <taxon>Eukaryota</taxon>
        <taxon>Metazoa</taxon>
        <taxon>Chordata</taxon>
        <taxon>Craniata</taxon>
        <taxon>Vertebrata</taxon>
        <taxon>Euteleostomi</taxon>
        <taxon>Actinopterygii</taxon>
        <taxon>Neopterygii</taxon>
        <taxon>Teleostei</taxon>
        <taxon>Neoteleostei</taxon>
        <taxon>Acanthomorphata</taxon>
        <taxon>Eupercaria</taxon>
        <taxon>Perciformes</taxon>
        <taxon>Cottioidei</taxon>
        <taxon>Gasterosteales</taxon>
        <taxon>Gasterosteidae</taxon>
        <taxon>Gasterosteus</taxon>
    </lineage>
</organism>
<protein>
    <submittedName>
        <fullName evidence="2">Uncharacterized protein</fullName>
    </submittedName>
</protein>
<dbReference type="Ensembl" id="ENSGACT00000007318.1">
    <property type="protein sequence ID" value="ENSGACP00000007300.1"/>
    <property type="gene ID" value="ENSGACG00000005524.1"/>
</dbReference>
<proteinExistence type="predicted"/>
<evidence type="ECO:0000256" key="1">
    <source>
        <dbReference type="SAM" id="MobiDB-lite"/>
    </source>
</evidence>
<evidence type="ECO:0000313" key="2">
    <source>
        <dbReference type="Ensembl" id="ENSGACP00000007300.1"/>
    </source>
</evidence>